<organism evidence="1 2">
    <name type="scientific">Mycena metata</name>
    <dbReference type="NCBI Taxonomy" id="1033252"/>
    <lineage>
        <taxon>Eukaryota</taxon>
        <taxon>Fungi</taxon>
        <taxon>Dikarya</taxon>
        <taxon>Basidiomycota</taxon>
        <taxon>Agaricomycotina</taxon>
        <taxon>Agaricomycetes</taxon>
        <taxon>Agaricomycetidae</taxon>
        <taxon>Agaricales</taxon>
        <taxon>Marasmiineae</taxon>
        <taxon>Mycenaceae</taxon>
        <taxon>Mycena</taxon>
    </lineage>
</organism>
<dbReference type="EMBL" id="JARKIB010000463">
    <property type="protein sequence ID" value="KAJ7705875.1"/>
    <property type="molecule type" value="Genomic_DNA"/>
</dbReference>
<protein>
    <submittedName>
        <fullName evidence="1">Uncharacterized protein</fullName>
    </submittedName>
</protein>
<evidence type="ECO:0000313" key="2">
    <source>
        <dbReference type="Proteomes" id="UP001215598"/>
    </source>
</evidence>
<evidence type="ECO:0000313" key="1">
    <source>
        <dbReference type="EMBL" id="KAJ7705875.1"/>
    </source>
</evidence>
<sequence length="154" mass="18213">MARLDKGKQRQHRKTARDPVEVPARLLGASLGKHVPPMHPGHLARNTSFSGCQALITLWHWDDELPVQFFLPLRKPNEYFIKLIDHKEVLEAYYLYRLIPLQQAMYSKKNGWEWVDCRWTRNIAVPRARNQKALLLRRKKVTTLKKWDEFSANN</sequence>
<accession>A0AAD7GV87</accession>
<proteinExistence type="predicted"/>
<gene>
    <name evidence="1" type="ORF">B0H16DRAFT_1482072</name>
</gene>
<keyword evidence="2" id="KW-1185">Reference proteome</keyword>
<comment type="caution">
    <text evidence="1">The sequence shown here is derived from an EMBL/GenBank/DDBJ whole genome shotgun (WGS) entry which is preliminary data.</text>
</comment>
<dbReference type="AlphaFoldDB" id="A0AAD7GV87"/>
<name>A0AAD7GV87_9AGAR</name>
<reference evidence="1" key="1">
    <citation type="submission" date="2023-03" db="EMBL/GenBank/DDBJ databases">
        <title>Massive genome expansion in bonnet fungi (Mycena s.s.) driven by repeated elements and novel gene families across ecological guilds.</title>
        <authorList>
            <consortium name="Lawrence Berkeley National Laboratory"/>
            <person name="Harder C.B."/>
            <person name="Miyauchi S."/>
            <person name="Viragh M."/>
            <person name="Kuo A."/>
            <person name="Thoen E."/>
            <person name="Andreopoulos B."/>
            <person name="Lu D."/>
            <person name="Skrede I."/>
            <person name="Drula E."/>
            <person name="Henrissat B."/>
            <person name="Morin E."/>
            <person name="Kohler A."/>
            <person name="Barry K."/>
            <person name="LaButti K."/>
            <person name="Morin E."/>
            <person name="Salamov A."/>
            <person name="Lipzen A."/>
            <person name="Mereny Z."/>
            <person name="Hegedus B."/>
            <person name="Baldrian P."/>
            <person name="Stursova M."/>
            <person name="Weitz H."/>
            <person name="Taylor A."/>
            <person name="Grigoriev I.V."/>
            <person name="Nagy L.G."/>
            <person name="Martin F."/>
            <person name="Kauserud H."/>
        </authorList>
    </citation>
    <scope>NUCLEOTIDE SEQUENCE</scope>
    <source>
        <strain evidence="1">CBHHK182m</strain>
    </source>
</reference>
<dbReference type="Proteomes" id="UP001215598">
    <property type="component" value="Unassembled WGS sequence"/>
</dbReference>